<evidence type="ECO:0000313" key="4">
    <source>
        <dbReference type="EMBL" id="MBH0781675.1"/>
    </source>
</evidence>
<comment type="similarity">
    <text evidence="1">Belongs to the enoyl-CoA hydratase/isomerase family.</text>
</comment>
<feature type="domain" description="MaoC-like" evidence="2">
    <location>
        <begin position="225"/>
        <end position="316"/>
    </location>
</feature>
<keyword evidence="5" id="KW-1185">Reference proteome</keyword>
<dbReference type="SUPFAM" id="SSF54637">
    <property type="entry name" value="Thioesterase/thiol ester dehydrase-isomerase"/>
    <property type="match status" value="2"/>
</dbReference>
<dbReference type="PANTHER" id="PTHR43437:SF3">
    <property type="entry name" value="HYDROXYACYL-THIOESTER DEHYDRATASE TYPE 2, MITOCHONDRIAL"/>
    <property type="match status" value="1"/>
</dbReference>
<evidence type="ECO:0000259" key="2">
    <source>
        <dbReference type="Pfam" id="PF01575"/>
    </source>
</evidence>
<dbReference type="GO" id="GO:0019171">
    <property type="term" value="F:(3R)-hydroxyacyl-[acyl-carrier-protein] dehydratase activity"/>
    <property type="evidence" value="ECO:0007669"/>
    <property type="project" value="TreeGrafter"/>
</dbReference>
<gene>
    <name evidence="4" type="ORF">IT779_35920</name>
</gene>
<dbReference type="InterPro" id="IPR050965">
    <property type="entry name" value="UPF0336/Enoyl-CoA_hydratase"/>
</dbReference>
<feature type="domain" description="FAS1-like dehydratase" evidence="3">
    <location>
        <begin position="25"/>
        <end position="154"/>
    </location>
</feature>
<comment type="caution">
    <text evidence="4">The sequence shown here is derived from an EMBL/GenBank/DDBJ whole genome shotgun (WGS) entry which is preliminary data.</text>
</comment>
<evidence type="ECO:0000256" key="1">
    <source>
        <dbReference type="ARBA" id="ARBA00005254"/>
    </source>
</evidence>
<protein>
    <submittedName>
        <fullName evidence="4">MaoC family dehydratase N-terminal domain-containing protein</fullName>
    </submittedName>
</protein>
<sequence>MKETGLEVLESPRGEADPIAHIQSLVGQRFRILAPYRVGREKVREYARAVQNFHPTHWDEDTASAYGYSALLAPPTFMSLLAGRVQATMSELLLGLNLTTTVQTDQVMNYHRPVLVGDEITSNVSLHSFRQAFGGDMLVIENSVTNQRDELVVTAHTSVISRSESDGDSEPIIAKVTAIGRQDFSAPPEITPWPTALRIPDAPTPGPKVRAFESIAPGDELPAGTIRLTLGDLVNYAGVSGDPNPIHYHSGAAQLVGLDRGVVAHGMLTMAIGAGYITAWLDDPGALVQYAVRMTSPVYVGGGNRSSVEFRGKVRSVDADARTATIALTATNEGKKIFGRATAVVRLG</sequence>
<dbReference type="NCBIfam" id="NF040620">
    <property type="entry name" value="fused_HadA_HadB"/>
    <property type="match status" value="1"/>
</dbReference>
<dbReference type="Pfam" id="PF01575">
    <property type="entry name" value="MaoC_dehydratas"/>
    <property type="match status" value="1"/>
</dbReference>
<dbReference type="AlphaFoldDB" id="A0A931IL86"/>
<dbReference type="InterPro" id="IPR039569">
    <property type="entry name" value="FAS1-like_DH_region"/>
</dbReference>
<dbReference type="InterPro" id="IPR002539">
    <property type="entry name" value="MaoC-like_dom"/>
</dbReference>
<name>A0A931IL86_9NOCA</name>
<reference evidence="4" key="1">
    <citation type="submission" date="2020-11" db="EMBL/GenBank/DDBJ databases">
        <title>Nocardia NEAU-351.nov., a novel actinomycete isolated from the cow dung.</title>
        <authorList>
            <person name="Zhang X."/>
        </authorList>
    </citation>
    <scope>NUCLEOTIDE SEQUENCE</scope>
    <source>
        <strain evidence="4">NEAU-351</strain>
    </source>
</reference>
<dbReference type="GO" id="GO:0006633">
    <property type="term" value="P:fatty acid biosynthetic process"/>
    <property type="evidence" value="ECO:0007669"/>
    <property type="project" value="TreeGrafter"/>
</dbReference>
<evidence type="ECO:0000259" key="3">
    <source>
        <dbReference type="Pfam" id="PF13452"/>
    </source>
</evidence>
<dbReference type="EMBL" id="JADMLG010000027">
    <property type="protein sequence ID" value="MBH0781675.1"/>
    <property type="molecule type" value="Genomic_DNA"/>
</dbReference>
<dbReference type="CDD" id="cd03441">
    <property type="entry name" value="R_hydratase_like"/>
    <property type="match status" value="1"/>
</dbReference>
<evidence type="ECO:0000313" key="5">
    <source>
        <dbReference type="Proteomes" id="UP000655751"/>
    </source>
</evidence>
<accession>A0A931IL86</accession>
<organism evidence="4 5">
    <name type="scientific">Nocardia bovistercoris</name>
    <dbReference type="NCBI Taxonomy" id="2785916"/>
    <lineage>
        <taxon>Bacteria</taxon>
        <taxon>Bacillati</taxon>
        <taxon>Actinomycetota</taxon>
        <taxon>Actinomycetes</taxon>
        <taxon>Mycobacteriales</taxon>
        <taxon>Nocardiaceae</taxon>
        <taxon>Nocardia</taxon>
    </lineage>
</organism>
<proteinExistence type="inferred from homology"/>
<dbReference type="InterPro" id="IPR029069">
    <property type="entry name" value="HotDog_dom_sf"/>
</dbReference>
<dbReference type="Proteomes" id="UP000655751">
    <property type="component" value="Unassembled WGS sequence"/>
</dbReference>
<dbReference type="Pfam" id="PF13452">
    <property type="entry name" value="FAS1_DH_region"/>
    <property type="match status" value="1"/>
</dbReference>
<dbReference type="Gene3D" id="3.10.129.10">
    <property type="entry name" value="Hotdog Thioesterase"/>
    <property type="match status" value="2"/>
</dbReference>
<dbReference type="PANTHER" id="PTHR43437">
    <property type="entry name" value="HYDROXYACYL-THIOESTER DEHYDRATASE TYPE 2, MITOCHONDRIAL-RELATED"/>
    <property type="match status" value="1"/>
</dbReference>